<gene>
    <name evidence="2" type="ORF">Pla8534_37050</name>
</gene>
<dbReference type="RefSeq" id="WP_145054571.1">
    <property type="nucleotide sequence ID" value="NZ_CP036433.1"/>
</dbReference>
<organism evidence="2 3">
    <name type="scientific">Lignipirellula cremea</name>
    <dbReference type="NCBI Taxonomy" id="2528010"/>
    <lineage>
        <taxon>Bacteria</taxon>
        <taxon>Pseudomonadati</taxon>
        <taxon>Planctomycetota</taxon>
        <taxon>Planctomycetia</taxon>
        <taxon>Pirellulales</taxon>
        <taxon>Pirellulaceae</taxon>
        <taxon>Lignipirellula</taxon>
    </lineage>
</organism>
<accession>A0A518DVM6</accession>
<dbReference type="OrthoDB" id="222978at2"/>
<sequence length="674" mass="73936" precursor="true">MLKRIVGSTMIAAVVIFLLPSAVQAEVGDPTLQTDHPVYAGEGAFQEIEDCVTFATRGASTPQDKAIAMFQWILQHQYHLHSPQEWGATDHAPDVAQPQNELIPYDANIARFSYGYGLCGTVHAWNEPYWRALGFEPRRRAFPGHTNSEIRYDGGWHAYDTDMAGLVFRKDGVVAGYEDIAKDHSLVRHSHPPTPCYPFAWPSDFKSMQGGWSVIAKQGADKWHRLYSTGYAAQPGVVHLRSGESFTRWFDRDHFGGMEKRRFWHGDPKNAGGPFRDWTFVNTGHASHPATMDRQAYRGDASYCNAEFVFTPDLGADSYREGVVEQTANLAAGGSPKLKSRDGQPASIVFSHCSPYVIAGDPVDDKNPMGGKATDGVVMTGQAIGQLGVEVSTDQGLSWKPAGNLSGEFRLDLTEQLKGRHDWRIRLGMKGDSGLNAVTFATTCQMNQAMYPQLQADGSQVTYRCASRGVVAVRPNFARSEATIAQVEAVALRSKNMVFKGSQVLRDMAYQTTDNKPGVVVFQVDSPGMLRQVTAAANFKVRSPTPSGTDFKLEVSTDGGKSWRPLGKAELPTDNDYSNGWMYGSADVSDADVRSALVKVQVYQGGYSTGLFDVRLYGLYQTNVPQATIVSFGWKEGAQSKTHTEQIPAGAETHTFTVPTGKAIVNDFVRIEAQ</sequence>
<evidence type="ECO:0000313" key="2">
    <source>
        <dbReference type="EMBL" id="QDU95886.1"/>
    </source>
</evidence>
<dbReference type="Proteomes" id="UP000317648">
    <property type="component" value="Chromosome"/>
</dbReference>
<dbReference type="EMBL" id="CP036433">
    <property type="protein sequence ID" value="QDU95886.1"/>
    <property type="molecule type" value="Genomic_DNA"/>
</dbReference>
<protein>
    <submittedName>
        <fullName evidence="2">Uncharacterized protein</fullName>
    </submittedName>
</protein>
<keyword evidence="1" id="KW-0732">Signal</keyword>
<dbReference type="KEGG" id="lcre:Pla8534_37050"/>
<feature type="signal peptide" evidence="1">
    <location>
        <begin position="1"/>
        <end position="25"/>
    </location>
</feature>
<dbReference type="SUPFAM" id="SSF110296">
    <property type="entry name" value="Oligoxyloglucan reducing end-specific cellobiohydrolase"/>
    <property type="match status" value="1"/>
</dbReference>
<proteinExistence type="predicted"/>
<evidence type="ECO:0000313" key="3">
    <source>
        <dbReference type="Proteomes" id="UP000317648"/>
    </source>
</evidence>
<evidence type="ECO:0000256" key="1">
    <source>
        <dbReference type="SAM" id="SignalP"/>
    </source>
</evidence>
<dbReference type="AlphaFoldDB" id="A0A518DVM6"/>
<keyword evidence="3" id="KW-1185">Reference proteome</keyword>
<reference evidence="2 3" key="1">
    <citation type="submission" date="2019-02" db="EMBL/GenBank/DDBJ databases">
        <title>Deep-cultivation of Planctomycetes and their phenomic and genomic characterization uncovers novel biology.</title>
        <authorList>
            <person name="Wiegand S."/>
            <person name="Jogler M."/>
            <person name="Boedeker C."/>
            <person name="Pinto D."/>
            <person name="Vollmers J."/>
            <person name="Rivas-Marin E."/>
            <person name="Kohn T."/>
            <person name="Peeters S.H."/>
            <person name="Heuer A."/>
            <person name="Rast P."/>
            <person name="Oberbeckmann S."/>
            <person name="Bunk B."/>
            <person name="Jeske O."/>
            <person name="Meyerdierks A."/>
            <person name="Storesund J.E."/>
            <person name="Kallscheuer N."/>
            <person name="Luecker S."/>
            <person name="Lage O.M."/>
            <person name="Pohl T."/>
            <person name="Merkel B.J."/>
            <person name="Hornburger P."/>
            <person name="Mueller R.-W."/>
            <person name="Bruemmer F."/>
            <person name="Labrenz M."/>
            <person name="Spormann A.M."/>
            <person name="Op den Camp H."/>
            <person name="Overmann J."/>
            <person name="Amann R."/>
            <person name="Jetten M.S.M."/>
            <person name="Mascher T."/>
            <person name="Medema M.H."/>
            <person name="Devos D.P."/>
            <person name="Kaster A.-K."/>
            <person name="Ovreas L."/>
            <person name="Rohde M."/>
            <person name="Galperin M.Y."/>
            <person name="Jogler C."/>
        </authorList>
    </citation>
    <scope>NUCLEOTIDE SEQUENCE [LARGE SCALE GENOMIC DNA]</scope>
    <source>
        <strain evidence="2 3">Pla85_3_4</strain>
    </source>
</reference>
<feature type="chain" id="PRO_5022195983" evidence="1">
    <location>
        <begin position="26"/>
        <end position="674"/>
    </location>
</feature>
<name>A0A518DVM6_9BACT</name>